<dbReference type="Gene3D" id="2.40.160.20">
    <property type="match status" value="1"/>
</dbReference>
<dbReference type="Proteomes" id="UP000071561">
    <property type="component" value="Chromosome"/>
</dbReference>
<gene>
    <name evidence="4" type="ORF">AY601_3371</name>
</gene>
<evidence type="ECO:0000259" key="3">
    <source>
        <dbReference type="Pfam" id="PF19573"/>
    </source>
</evidence>
<accession>A0A127VH43</accession>
<protein>
    <recommendedName>
        <fullName evidence="3">DUF6089 domain-containing protein</fullName>
    </recommendedName>
</protein>
<evidence type="ECO:0000256" key="1">
    <source>
        <dbReference type="SAM" id="MobiDB-lite"/>
    </source>
</evidence>
<organism evidence="4 5">
    <name type="scientific">Pedobacter cryoconitis</name>
    <dbReference type="NCBI Taxonomy" id="188932"/>
    <lineage>
        <taxon>Bacteria</taxon>
        <taxon>Pseudomonadati</taxon>
        <taxon>Bacteroidota</taxon>
        <taxon>Sphingobacteriia</taxon>
        <taxon>Sphingobacteriales</taxon>
        <taxon>Sphingobacteriaceae</taxon>
        <taxon>Pedobacter</taxon>
    </lineage>
</organism>
<dbReference type="SUPFAM" id="SSF56925">
    <property type="entry name" value="OMPA-like"/>
    <property type="match status" value="1"/>
</dbReference>
<dbReference type="RefSeq" id="WP_084359321.1">
    <property type="nucleotide sequence ID" value="NZ_CP014504.1"/>
</dbReference>
<evidence type="ECO:0000256" key="2">
    <source>
        <dbReference type="SAM" id="SignalP"/>
    </source>
</evidence>
<evidence type="ECO:0000313" key="4">
    <source>
        <dbReference type="EMBL" id="AMQ00239.1"/>
    </source>
</evidence>
<dbReference type="OrthoDB" id="654178at2"/>
<dbReference type="Pfam" id="PF19573">
    <property type="entry name" value="DUF6089"/>
    <property type="match status" value="1"/>
</dbReference>
<evidence type="ECO:0000313" key="5">
    <source>
        <dbReference type="Proteomes" id="UP000071561"/>
    </source>
</evidence>
<feature type="signal peptide" evidence="2">
    <location>
        <begin position="1"/>
        <end position="23"/>
    </location>
</feature>
<proteinExistence type="predicted"/>
<dbReference type="PATRIC" id="fig|188932.3.peg.3507"/>
<dbReference type="AlphaFoldDB" id="A0A127VH43"/>
<dbReference type="EMBL" id="CP014504">
    <property type="protein sequence ID" value="AMQ00239.1"/>
    <property type="molecule type" value="Genomic_DNA"/>
</dbReference>
<keyword evidence="2" id="KW-0732">Signal</keyword>
<keyword evidence="5" id="KW-1185">Reference proteome</keyword>
<sequence length="273" mass="30195" precursor="true">MKSLKKIIFSIGLSCVFSGTVVAQTMELGVNAGAAGYIGDINPNHLFKPSGIAFGAYVKRNFNPYWAVGIHYNYGKIKGDDANSDDLSLKTRNLNFSTSLNELSLQVDFNFLDYFSGGGIKNFTPYIFAGAGGVLFNPKATYNGETFELRYYQTEGKKYKNYAISIPYGIGMKYRIGERLGLFTQLGYRTAKTDYLDDVGERYPASPVISGSSSKNPGGVNLSDPSVPRYPNDPNRPNFTPGGQRGNFVKNDTYFYVHIGLSYTFTSDKCYSF</sequence>
<dbReference type="InterPro" id="IPR045743">
    <property type="entry name" value="DUF6089"/>
</dbReference>
<dbReference type="KEGG" id="pcm:AY601_3371"/>
<feature type="region of interest" description="Disordered" evidence="1">
    <location>
        <begin position="207"/>
        <end position="245"/>
    </location>
</feature>
<dbReference type="InterPro" id="IPR011250">
    <property type="entry name" value="OMP/PagP_B-barrel"/>
</dbReference>
<name>A0A127VH43_9SPHI</name>
<feature type="domain" description="DUF6089" evidence="3">
    <location>
        <begin position="11"/>
        <end position="198"/>
    </location>
</feature>
<feature type="chain" id="PRO_5007280619" description="DUF6089 domain-containing protein" evidence="2">
    <location>
        <begin position="24"/>
        <end position="273"/>
    </location>
</feature>
<reference evidence="4 5" key="1">
    <citation type="submission" date="2016-03" db="EMBL/GenBank/DDBJ databases">
        <title>Complete genome sequence of Pedobacter cryoconitis PAMC 27485.</title>
        <authorList>
            <person name="Lee J."/>
            <person name="Kim O.-S."/>
        </authorList>
    </citation>
    <scope>NUCLEOTIDE SEQUENCE [LARGE SCALE GENOMIC DNA]</scope>
    <source>
        <strain evidence="4 5">PAMC 27485</strain>
    </source>
</reference>